<sequence>MNKCFGIFIRIKAVHGLLLSFVIVAVTSVMGCHKSGSDTSQCNNFEVPDPLILELKENGQYITDSAFLAKIKMSYTSGSSKQYVSDLSVSDGMPESDGIRHFVMTTSVAPLYSAQSGIKTYTLEYPDGSASDVVYVDMERSLATNCQFRMQSLLIDGRRPQTDSLILGGGYDSTYVVVHL</sequence>
<dbReference type="PROSITE" id="PS51257">
    <property type="entry name" value="PROKAR_LIPOPROTEIN"/>
    <property type="match status" value="1"/>
</dbReference>
<reference evidence="1 2" key="1">
    <citation type="submission" date="2019-03" db="EMBL/GenBank/DDBJ databases">
        <title>Genomic Encyclopedia of Type Strains, Phase IV (KMG-IV): sequencing the most valuable type-strain genomes for metagenomic binning, comparative biology and taxonomic classification.</title>
        <authorList>
            <person name="Goeker M."/>
        </authorList>
    </citation>
    <scope>NUCLEOTIDE SEQUENCE [LARGE SCALE GENOMIC DNA]</scope>
    <source>
        <strain evidence="1 2">DSM 100059</strain>
    </source>
</reference>
<name>A0A4R8DUU4_9BACT</name>
<evidence type="ECO:0000313" key="2">
    <source>
        <dbReference type="Proteomes" id="UP000294498"/>
    </source>
</evidence>
<gene>
    <name evidence="1" type="ORF">EDB95_3222</name>
</gene>
<evidence type="ECO:0000313" key="1">
    <source>
        <dbReference type="EMBL" id="TDX02172.1"/>
    </source>
</evidence>
<protein>
    <recommendedName>
        <fullName evidence="3">Lipoprotein</fullName>
    </recommendedName>
</protein>
<keyword evidence="2" id="KW-1185">Reference proteome</keyword>
<evidence type="ECO:0008006" key="3">
    <source>
        <dbReference type="Google" id="ProtNLM"/>
    </source>
</evidence>
<accession>A0A4R8DUU4</accession>
<organism evidence="1 2">
    <name type="scientific">Dinghuibacter silviterrae</name>
    <dbReference type="NCBI Taxonomy" id="1539049"/>
    <lineage>
        <taxon>Bacteria</taxon>
        <taxon>Pseudomonadati</taxon>
        <taxon>Bacteroidota</taxon>
        <taxon>Chitinophagia</taxon>
        <taxon>Chitinophagales</taxon>
        <taxon>Chitinophagaceae</taxon>
        <taxon>Dinghuibacter</taxon>
    </lineage>
</organism>
<comment type="caution">
    <text evidence="1">The sequence shown here is derived from an EMBL/GenBank/DDBJ whole genome shotgun (WGS) entry which is preliminary data.</text>
</comment>
<dbReference type="EMBL" id="SODV01000001">
    <property type="protein sequence ID" value="TDX02172.1"/>
    <property type="molecule type" value="Genomic_DNA"/>
</dbReference>
<dbReference type="RefSeq" id="WP_133994794.1">
    <property type="nucleotide sequence ID" value="NZ_SODV01000001.1"/>
</dbReference>
<proteinExistence type="predicted"/>
<dbReference type="Proteomes" id="UP000294498">
    <property type="component" value="Unassembled WGS sequence"/>
</dbReference>
<dbReference type="AlphaFoldDB" id="A0A4R8DUU4"/>